<comment type="caution">
    <text evidence="4">The sequence shown here is derived from an EMBL/GenBank/DDBJ whole genome shotgun (WGS) entry which is preliminary data.</text>
</comment>
<dbReference type="Pfam" id="PF00583">
    <property type="entry name" value="Acetyltransf_1"/>
    <property type="match status" value="1"/>
</dbReference>
<keyword evidence="1" id="KW-0808">Transferase</keyword>
<dbReference type="EMBL" id="JAPQKT010000007">
    <property type="protein sequence ID" value="KAJ5224741.1"/>
    <property type="molecule type" value="Genomic_DNA"/>
</dbReference>
<proteinExistence type="predicted"/>
<dbReference type="InterPro" id="IPR016181">
    <property type="entry name" value="Acyl_CoA_acyltransferase"/>
</dbReference>
<reference evidence="4" key="2">
    <citation type="journal article" date="2023" name="IMA Fungus">
        <title>Comparative genomic study of the Penicillium genus elucidates a diverse pangenome and 15 lateral gene transfer events.</title>
        <authorList>
            <person name="Petersen C."/>
            <person name="Sorensen T."/>
            <person name="Nielsen M.R."/>
            <person name="Sondergaard T.E."/>
            <person name="Sorensen J.L."/>
            <person name="Fitzpatrick D.A."/>
            <person name="Frisvad J.C."/>
            <person name="Nielsen K.L."/>
        </authorList>
    </citation>
    <scope>NUCLEOTIDE SEQUENCE</scope>
    <source>
        <strain evidence="4">IBT 23319</strain>
    </source>
</reference>
<dbReference type="RefSeq" id="XP_056498713.1">
    <property type="nucleotide sequence ID" value="XM_056647162.1"/>
</dbReference>
<evidence type="ECO:0000313" key="5">
    <source>
        <dbReference type="Proteomes" id="UP001147733"/>
    </source>
</evidence>
<dbReference type="CDD" id="cd04301">
    <property type="entry name" value="NAT_SF"/>
    <property type="match status" value="1"/>
</dbReference>
<evidence type="ECO:0000259" key="3">
    <source>
        <dbReference type="PROSITE" id="PS51186"/>
    </source>
</evidence>
<keyword evidence="2" id="KW-0012">Acyltransferase</keyword>
<protein>
    <recommendedName>
        <fullName evidence="3">N-acetyltransferase domain-containing protein</fullName>
    </recommendedName>
</protein>
<dbReference type="OrthoDB" id="9975416at2759"/>
<dbReference type="SUPFAM" id="SSF55729">
    <property type="entry name" value="Acyl-CoA N-acyltransferases (Nat)"/>
    <property type="match status" value="1"/>
</dbReference>
<dbReference type="GeneID" id="81386329"/>
<dbReference type="PANTHER" id="PTHR43420:SF47">
    <property type="entry name" value="N-ACETYLTRANSFERASE DOMAIN-CONTAINING PROTEIN"/>
    <property type="match status" value="1"/>
</dbReference>
<dbReference type="GO" id="GO:0016747">
    <property type="term" value="F:acyltransferase activity, transferring groups other than amino-acyl groups"/>
    <property type="evidence" value="ECO:0007669"/>
    <property type="project" value="InterPro"/>
</dbReference>
<evidence type="ECO:0000313" key="4">
    <source>
        <dbReference type="EMBL" id="KAJ5224741.1"/>
    </source>
</evidence>
<keyword evidence="5" id="KW-1185">Reference proteome</keyword>
<dbReference type="InterPro" id="IPR050680">
    <property type="entry name" value="YpeA/RimI_acetyltransf"/>
</dbReference>
<accession>A0A9W9NRN1</accession>
<evidence type="ECO:0000256" key="1">
    <source>
        <dbReference type="ARBA" id="ARBA00022679"/>
    </source>
</evidence>
<gene>
    <name evidence="4" type="ORF">N7469_008244</name>
</gene>
<reference evidence="4" key="1">
    <citation type="submission" date="2022-11" db="EMBL/GenBank/DDBJ databases">
        <authorList>
            <person name="Petersen C."/>
        </authorList>
    </citation>
    <scope>NUCLEOTIDE SEQUENCE</scope>
    <source>
        <strain evidence="4">IBT 23319</strain>
    </source>
</reference>
<evidence type="ECO:0000256" key="2">
    <source>
        <dbReference type="ARBA" id="ARBA00023315"/>
    </source>
</evidence>
<dbReference type="Gene3D" id="3.40.630.30">
    <property type="match status" value="1"/>
</dbReference>
<organism evidence="4 5">
    <name type="scientific">Penicillium citrinum</name>
    <dbReference type="NCBI Taxonomy" id="5077"/>
    <lineage>
        <taxon>Eukaryota</taxon>
        <taxon>Fungi</taxon>
        <taxon>Dikarya</taxon>
        <taxon>Ascomycota</taxon>
        <taxon>Pezizomycotina</taxon>
        <taxon>Eurotiomycetes</taxon>
        <taxon>Eurotiomycetidae</taxon>
        <taxon>Eurotiales</taxon>
        <taxon>Aspergillaceae</taxon>
        <taxon>Penicillium</taxon>
    </lineage>
</organism>
<dbReference type="InterPro" id="IPR000182">
    <property type="entry name" value="GNAT_dom"/>
</dbReference>
<feature type="domain" description="N-acetyltransferase" evidence="3">
    <location>
        <begin position="94"/>
        <end position="252"/>
    </location>
</feature>
<name>A0A9W9NRN1_PENCI</name>
<sequence length="257" mass="28571">MVSPHPPSGLIVPIPRSIQSPTDLDEIVHLYKALRLEGLSVDPASFSSTFERESQFDHETWRSRVVNPIGRTFVAVDSNAQKTTQIEGSEDNKSAIRLLLQKQWLGIITVLGPVLFSEQNDNTSTTLSQKPTLHTAFIKNKCYDIRMDAANADFYGAHAAFMIVGLFVLPQARRRGLAGRLIEASMKYVREEAQRRQANKASIAIQVAPTNAQAQSLYERLGFHVTDEAIVLTSQRGGEEEVVGLEKEIQLESGSFY</sequence>
<dbReference type="PROSITE" id="PS51186">
    <property type="entry name" value="GNAT"/>
    <property type="match status" value="1"/>
</dbReference>
<dbReference type="AlphaFoldDB" id="A0A9W9NRN1"/>
<dbReference type="Proteomes" id="UP001147733">
    <property type="component" value="Unassembled WGS sequence"/>
</dbReference>
<dbReference type="PANTHER" id="PTHR43420">
    <property type="entry name" value="ACETYLTRANSFERASE"/>
    <property type="match status" value="1"/>
</dbReference>